<accession>A0A8E2DK44</accession>
<gene>
    <name evidence="1" type="ORF">OBBRIDRAFT_629684</name>
</gene>
<dbReference type="EMBL" id="KV722413">
    <property type="protein sequence ID" value="OCH90057.1"/>
    <property type="molecule type" value="Genomic_DNA"/>
</dbReference>
<name>A0A8E2DK44_9APHY</name>
<evidence type="ECO:0000313" key="2">
    <source>
        <dbReference type="Proteomes" id="UP000250043"/>
    </source>
</evidence>
<evidence type="ECO:0000313" key="1">
    <source>
        <dbReference type="EMBL" id="OCH90057.1"/>
    </source>
</evidence>
<reference evidence="1 2" key="1">
    <citation type="submission" date="2016-07" db="EMBL/GenBank/DDBJ databases">
        <title>Draft genome of the white-rot fungus Obba rivulosa 3A-2.</title>
        <authorList>
            <consortium name="DOE Joint Genome Institute"/>
            <person name="Miettinen O."/>
            <person name="Riley R."/>
            <person name="Acob R."/>
            <person name="Barry K."/>
            <person name="Cullen D."/>
            <person name="De Vries R."/>
            <person name="Hainaut M."/>
            <person name="Hatakka A."/>
            <person name="Henrissat B."/>
            <person name="Hilden K."/>
            <person name="Kuo R."/>
            <person name="Labutti K."/>
            <person name="Lipzen A."/>
            <person name="Makela M.R."/>
            <person name="Sandor L."/>
            <person name="Spatafora J.W."/>
            <person name="Grigoriev I.V."/>
            <person name="Hibbett D.S."/>
        </authorList>
    </citation>
    <scope>NUCLEOTIDE SEQUENCE [LARGE SCALE GENOMIC DNA]</scope>
    <source>
        <strain evidence="1 2">3A-2</strain>
    </source>
</reference>
<keyword evidence="2" id="KW-1185">Reference proteome</keyword>
<proteinExistence type="predicted"/>
<sequence>MIHFDNVRVARIIHVVIKVGTAHTSAYSTLPLSEPDTVSGSRLGRKPYSTWLLSVDIDIQHSIFSALDRTNAVGGGLLAANNVPGAVRAVSHSRANEDINSEQTAVIVQDHTSTTQLHRVHQRSQAQVLSAINRTDFSLVARCWLPTSHRIVCPEQSRNFELQSKRKHR</sequence>
<dbReference type="AlphaFoldDB" id="A0A8E2DK44"/>
<organism evidence="1 2">
    <name type="scientific">Obba rivulosa</name>
    <dbReference type="NCBI Taxonomy" id="1052685"/>
    <lineage>
        <taxon>Eukaryota</taxon>
        <taxon>Fungi</taxon>
        <taxon>Dikarya</taxon>
        <taxon>Basidiomycota</taxon>
        <taxon>Agaricomycotina</taxon>
        <taxon>Agaricomycetes</taxon>
        <taxon>Polyporales</taxon>
        <taxon>Gelatoporiaceae</taxon>
        <taxon>Obba</taxon>
    </lineage>
</organism>
<dbReference type="Proteomes" id="UP000250043">
    <property type="component" value="Unassembled WGS sequence"/>
</dbReference>
<protein>
    <submittedName>
        <fullName evidence="1">Uncharacterized protein</fullName>
    </submittedName>
</protein>